<protein>
    <recommendedName>
        <fullName evidence="4">BZIP transcription factor domain-containing protein</fullName>
    </recommendedName>
</protein>
<sequence>MNAPASTPRDLPGHLTQSSRQLAASQDTVVPAYSARPMDCPSEAQNQGQPLSTALGPGKNLPRAKMSGIKAARGKSISHVSGSPPKKKMLVDAAKTSLHRTGNRSVSTLTPAQLQRKRENDRMYQKTARQRIQDRINFLVEEVRILKIRHSHDTEIIRKLRQGNQVLEKEVQGQERLRINDSETICQLCLKNQAIEAESASLFSGFGTIWTGATIGTVSPADTSDAEAGLWPIVVRPLQSYGGELSGATV</sequence>
<accession>A0ABR0BFB2</accession>
<evidence type="ECO:0008006" key="4">
    <source>
        <dbReference type="Google" id="ProtNLM"/>
    </source>
</evidence>
<name>A0ABR0BFB2_PURLI</name>
<evidence type="ECO:0000313" key="3">
    <source>
        <dbReference type="Proteomes" id="UP001287286"/>
    </source>
</evidence>
<dbReference type="EMBL" id="JAWRVI010000156">
    <property type="protein sequence ID" value="KAK4073565.1"/>
    <property type="molecule type" value="Genomic_DNA"/>
</dbReference>
<dbReference type="Proteomes" id="UP001287286">
    <property type="component" value="Unassembled WGS sequence"/>
</dbReference>
<feature type="compositionally biased region" description="Polar residues" evidence="1">
    <location>
        <begin position="43"/>
        <end position="52"/>
    </location>
</feature>
<keyword evidence="3" id="KW-1185">Reference proteome</keyword>
<evidence type="ECO:0000256" key="1">
    <source>
        <dbReference type="SAM" id="MobiDB-lite"/>
    </source>
</evidence>
<proteinExistence type="predicted"/>
<gene>
    <name evidence="2" type="ORF">Purlil1_13007</name>
</gene>
<reference evidence="2 3" key="1">
    <citation type="journal article" date="2024" name="Microbiol. Resour. Announc.">
        <title>Genome annotations for the ascomycete fungi Trichoderma harzianum, Trichoderma aggressivum, and Purpureocillium lilacinum.</title>
        <authorList>
            <person name="Beijen E.P.W."/>
            <person name="Ohm R.A."/>
        </authorList>
    </citation>
    <scope>NUCLEOTIDE SEQUENCE [LARGE SCALE GENOMIC DNA]</scope>
    <source>
        <strain evidence="2 3">CBS 150709</strain>
    </source>
</reference>
<comment type="caution">
    <text evidence="2">The sequence shown here is derived from an EMBL/GenBank/DDBJ whole genome shotgun (WGS) entry which is preliminary data.</text>
</comment>
<feature type="region of interest" description="Disordered" evidence="1">
    <location>
        <begin position="1"/>
        <end position="87"/>
    </location>
</feature>
<evidence type="ECO:0000313" key="2">
    <source>
        <dbReference type="EMBL" id="KAK4073565.1"/>
    </source>
</evidence>
<feature type="compositionally biased region" description="Polar residues" evidence="1">
    <location>
        <begin position="15"/>
        <end position="28"/>
    </location>
</feature>
<organism evidence="2 3">
    <name type="scientific">Purpureocillium lilacinum</name>
    <name type="common">Paecilomyces lilacinus</name>
    <dbReference type="NCBI Taxonomy" id="33203"/>
    <lineage>
        <taxon>Eukaryota</taxon>
        <taxon>Fungi</taxon>
        <taxon>Dikarya</taxon>
        <taxon>Ascomycota</taxon>
        <taxon>Pezizomycotina</taxon>
        <taxon>Sordariomycetes</taxon>
        <taxon>Hypocreomycetidae</taxon>
        <taxon>Hypocreales</taxon>
        <taxon>Ophiocordycipitaceae</taxon>
        <taxon>Purpureocillium</taxon>
    </lineage>
</organism>